<organism evidence="1 2">
    <name type="scientific">Hyalomma asiaticum</name>
    <name type="common">Tick</name>
    <dbReference type="NCBI Taxonomy" id="266040"/>
    <lineage>
        <taxon>Eukaryota</taxon>
        <taxon>Metazoa</taxon>
        <taxon>Ecdysozoa</taxon>
        <taxon>Arthropoda</taxon>
        <taxon>Chelicerata</taxon>
        <taxon>Arachnida</taxon>
        <taxon>Acari</taxon>
        <taxon>Parasitiformes</taxon>
        <taxon>Ixodida</taxon>
        <taxon>Ixodoidea</taxon>
        <taxon>Ixodidae</taxon>
        <taxon>Hyalomminae</taxon>
        <taxon>Hyalomma</taxon>
    </lineage>
</organism>
<name>A0ACB7TLZ7_HYAAI</name>
<protein>
    <submittedName>
        <fullName evidence="1">Uncharacterized protein</fullName>
    </submittedName>
</protein>
<keyword evidence="2" id="KW-1185">Reference proteome</keyword>
<evidence type="ECO:0000313" key="2">
    <source>
        <dbReference type="Proteomes" id="UP000821845"/>
    </source>
</evidence>
<reference evidence="1" key="1">
    <citation type="submission" date="2020-05" db="EMBL/GenBank/DDBJ databases">
        <title>Large-scale comparative analyses of tick genomes elucidate their genetic diversity and vector capacities.</title>
        <authorList>
            <person name="Jia N."/>
            <person name="Wang J."/>
            <person name="Shi W."/>
            <person name="Du L."/>
            <person name="Sun Y."/>
            <person name="Zhan W."/>
            <person name="Jiang J."/>
            <person name="Wang Q."/>
            <person name="Zhang B."/>
            <person name="Ji P."/>
            <person name="Sakyi L.B."/>
            <person name="Cui X."/>
            <person name="Yuan T."/>
            <person name="Jiang B."/>
            <person name="Yang W."/>
            <person name="Lam T.T.-Y."/>
            <person name="Chang Q."/>
            <person name="Ding S."/>
            <person name="Wang X."/>
            <person name="Zhu J."/>
            <person name="Ruan X."/>
            <person name="Zhao L."/>
            <person name="Wei J."/>
            <person name="Que T."/>
            <person name="Du C."/>
            <person name="Cheng J."/>
            <person name="Dai P."/>
            <person name="Han X."/>
            <person name="Huang E."/>
            <person name="Gao Y."/>
            <person name="Liu J."/>
            <person name="Shao H."/>
            <person name="Ye R."/>
            <person name="Li L."/>
            <person name="Wei W."/>
            <person name="Wang X."/>
            <person name="Wang C."/>
            <person name="Yang T."/>
            <person name="Huo Q."/>
            <person name="Li W."/>
            <person name="Guo W."/>
            <person name="Chen H."/>
            <person name="Zhou L."/>
            <person name="Ni X."/>
            <person name="Tian J."/>
            <person name="Zhou Y."/>
            <person name="Sheng Y."/>
            <person name="Liu T."/>
            <person name="Pan Y."/>
            <person name="Xia L."/>
            <person name="Li J."/>
            <person name="Zhao F."/>
            <person name="Cao W."/>
        </authorList>
    </citation>
    <scope>NUCLEOTIDE SEQUENCE</scope>
    <source>
        <strain evidence="1">Hyas-2018</strain>
    </source>
</reference>
<evidence type="ECO:0000313" key="1">
    <source>
        <dbReference type="EMBL" id="KAH6947935.1"/>
    </source>
</evidence>
<proteinExistence type="predicted"/>
<comment type="caution">
    <text evidence="1">The sequence shown here is derived from an EMBL/GenBank/DDBJ whole genome shotgun (WGS) entry which is preliminary data.</text>
</comment>
<gene>
    <name evidence="1" type="ORF">HPB50_022111</name>
</gene>
<accession>A0ACB7TLZ7</accession>
<sequence>MATKVARAPPRKRFTPSDDRAILEEVVAVNPFRDSSWCDVAERISCVLGRQYSTRSVKERVDLLLAQFLRSDARNRRKSGTEEDYKAVDALLQNVADLARECGYRPPRSAVRKHRCRGAPKADESACAPQRATRLEQSASDGCLAAALEAHNAETATSDYNMLAPATSGADDDPDYWSVLDDIPPSPEARCT</sequence>
<dbReference type="Proteomes" id="UP000821845">
    <property type="component" value="Chromosome 1"/>
</dbReference>
<dbReference type="EMBL" id="CM023481">
    <property type="protein sequence ID" value="KAH6947935.1"/>
    <property type="molecule type" value="Genomic_DNA"/>
</dbReference>